<name>A0A3B0C1S7_9FLAO</name>
<comment type="caution">
    <text evidence="2">The sequence shown here is derived from an EMBL/GenBank/DDBJ whole genome shotgun (WGS) entry which is preliminary data.</text>
</comment>
<gene>
    <name evidence="2" type="ORF">D7Z94_16060</name>
</gene>
<evidence type="ECO:0000256" key="1">
    <source>
        <dbReference type="SAM" id="Phobius"/>
    </source>
</evidence>
<keyword evidence="1" id="KW-0812">Transmembrane</keyword>
<evidence type="ECO:0000313" key="2">
    <source>
        <dbReference type="EMBL" id="RKN79793.1"/>
    </source>
</evidence>
<keyword evidence="3" id="KW-1185">Reference proteome</keyword>
<reference evidence="2 3" key="1">
    <citation type="submission" date="2018-10" db="EMBL/GenBank/DDBJ databases">
        <title>Ulvibacterium marinum gen. nov., sp. nov., a novel marine bacterium of the family Flavobacteriaceae, isolated from a culture of the green alga Ulva prolifera.</title>
        <authorList>
            <person name="Zhang Z."/>
        </authorList>
    </citation>
    <scope>NUCLEOTIDE SEQUENCE [LARGE SCALE GENOMIC DNA]</scope>
    <source>
        <strain evidence="2 3">CCMM003</strain>
    </source>
</reference>
<sequence>MNRILNIISLTASFSVVMAVLILIQEYTIGQIGGFRKIILTDTIPLRFLLYPIVAIILIVRFFKFHIPNRQS</sequence>
<evidence type="ECO:0008006" key="4">
    <source>
        <dbReference type="Google" id="ProtNLM"/>
    </source>
</evidence>
<organism evidence="2 3">
    <name type="scientific">Ulvibacterium marinum</name>
    <dbReference type="NCBI Taxonomy" id="2419782"/>
    <lineage>
        <taxon>Bacteria</taxon>
        <taxon>Pseudomonadati</taxon>
        <taxon>Bacteroidota</taxon>
        <taxon>Flavobacteriia</taxon>
        <taxon>Flavobacteriales</taxon>
        <taxon>Flavobacteriaceae</taxon>
        <taxon>Ulvibacterium</taxon>
    </lineage>
</organism>
<accession>A0A3B0C1S7</accession>
<evidence type="ECO:0000313" key="3">
    <source>
        <dbReference type="Proteomes" id="UP000276603"/>
    </source>
</evidence>
<feature type="transmembrane region" description="Helical" evidence="1">
    <location>
        <begin position="44"/>
        <end position="63"/>
    </location>
</feature>
<dbReference type="EMBL" id="RBCJ01000003">
    <property type="protein sequence ID" value="RKN79793.1"/>
    <property type="molecule type" value="Genomic_DNA"/>
</dbReference>
<protein>
    <recommendedName>
        <fullName evidence="4">DUF2798 domain-containing protein</fullName>
    </recommendedName>
</protein>
<dbReference type="Proteomes" id="UP000276603">
    <property type="component" value="Unassembled WGS sequence"/>
</dbReference>
<keyword evidence="1" id="KW-1133">Transmembrane helix</keyword>
<dbReference type="AlphaFoldDB" id="A0A3B0C1S7"/>
<feature type="transmembrane region" description="Helical" evidence="1">
    <location>
        <begin position="7"/>
        <end position="24"/>
    </location>
</feature>
<keyword evidence="1" id="KW-0472">Membrane</keyword>
<proteinExistence type="predicted"/>